<protein>
    <submittedName>
        <fullName evidence="2">Uncharacterized protein</fullName>
    </submittedName>
</protein>
<keyword evidence="3" id="KW-1185">Reference proteome</keyword>
<dbReference type="Proteomes" id="UP000054359">
    <property type="component" value="Unassembled WGS sequence"/>
</dbReference>
<dbReference type="OrthoDB" id="6094394at2759"/>
<name>A0A087UTX5_STEMI</name>
<evidence type="ECO:0000256" key="1">
    <source>
        <dbReference type="SAM" id="Phobius"/>
    </source>
</evidence>
<keyword evidence="1" id="KW-0812">Transmembrane</keyword>
<evidence type="ECO:0000313" key="3">
    <source>
        <dbReference type="Proteomes" id="UP000054359"/>
    </source>
</evidence>
<feature type="transmembrane region" description="Helical" evidence="1">
    <location>
        <begin position="213"/>
        <end position="235"/>
    </location>
</feature>
<keyword evidence="1" id="KW-0472">Membrane</keyword>
<gene>
    <name evidence="2" type="ORF">X975_11051</name>
</gene>
<accession>A0A087UTX5</accession>
<organism evidence="2 3">
    <name type="scientific">Stegodyphus mimosarum</name>
    <name type="common">African social velvet spider</name>
    <dbReference type="NCBI Taxonomy" id="407821"/>
    <lineage>
        <taxon>Eukaryota</taxon>
        <taxon>Metazoa</taxon>
        <taxon>Ecdysozoa</taxon>
        <taxon>Arthropoda</taxon>
        <taxon>Chelicerata</taxon>
        <taxon>Arachnida</taxon>
        <taxon>Araneae</taxon>
        <taxon>Araneomorphae</taxon>
        <taxon>Entelegynae</taxon>
        <taxon>Eresoidea</taxon>
        <taxon>Eresidae</taxon>
        <taxon>Stegodyphus</taxon>
    </lineage>
</organism>
<dbReference type="AlphaFoldDB" id="A0A087UTX5"/>
<sequence length="382" mass="43686">MLDTLPYFKDDYTKGGKVLSEITPYDITEHSANIAEFPSDVNDELMTSEHIAFSNISPSSTTTHLASINEKENNFTSSELDFQTNATVSSSKITPFARENYLVLILRKNCTDENDFSEVIDSLNRTVLNVVLDLNKNMQLNCEKYFSLKFPIQNASIISDASAAQTMKFDPRLLEKFEIVRYFLNVSDHQNVPLFPPSETCDRPWESIYGREITIYIMATVNVSLLLIIIVGFFIRFLCRKQTNSLDLCDIPHLNLKLEDYKVTPIPRPTICIPDSNREFLHAYSETYISRPSRAEDTILTQHHFSGKSSNNLDIPVEQNHSAFPQELRTFGAKRSCSRVQSLDVKNLNAEYGTESWLLKNKSEKDLERGLPGIDNPLFRKW</sequence>
<feature type="non-terminal residue" evidence="2">
    <location>
        <position position="382"/>
    </location>
</feature>
<keyword evidence="1" id="KW-1133">Transmembrane helix</keyword>
<reference evidence="2 3" key="1">
    <citation type="submission" date="2013-11" db="EMBL/GenBank/DDBJ databases">
        <title>Genome sequencing of Stegodyphus mimosarum.</title>
        <authorList>
            <person name="Bechsgaard J."/>
        </authorList>
    </citation>
    <scope>NUCLEOTIDE SEQUENCE [LARGE SCALE GENOMIC DNA]</scope>
</reference>
<dbReference type="EMBL" id="KK121590">
    <property type="protein sequence ID" value="KFM80814.1"/>
    <property type="molecule type" value="Genomic_DNA"/>
</dbReference>
<proteinExistence type="predicted"/>
<evidence type="ECO:0000313" key="2">
    <source>
        <dbReference type="EMBL" id="KFM80814.1"/>
    </source>
</evidence>